<evidence type="ECO:0000313" key="3">
    <source>
        <dbReference type="Proteomes" id="UP000001449"/>
    </source>
</evidence>
<dbReference type="GeneID" id="7442608"/>
<feature type="chain" id="PRO_5002873998" evidence="1">
    <location>
        <begin position="18"/>
        <end position="175"/>
    </location>
</feature>
<reference evidence="2 3" key="1">
    <citation type="journal article" date="2004" name="Science">
        <title>The genome of the diatom Thalassiosira pseudonana: ecology, evolution, and metabolism.</title>
        <authorList>
            <person name="Armbrust E.V."/>
            <person name="Berges J.A."/>
            <person name="Bowler C."/>
            <person name="Green B.R."/>
            <person name="Martinez D."/>
            <person name="Putnam N.H."/>
            <person name="Zhou S."/>
            <person name="Allen A.E."/>
            <person name="Apt K.E."/>
            <person name="Bechner M."/>
            <person name="Brzezinski M.A."/>
            <person name="Chaal B.K."/>
            <person name="Chiovitti A."/>
            <person name="Davis A.K."/>
            <person name="Demarest M.S."/>
            <person name="Detter J.C."/>
            <person name="Glavina T."/>
            <person name="Goodstein D."/>
            <person name="Hadi M.Z."/>
            <person name="Hellsten U."/>
            <person name="Hildebrand M."/>
            <person name="Jenkins B.D."/>
            <person name="Jurka J."/>
            <person name="Kapitonov V.V."/>
            <person name="Kroger N."/>
            <person name="Lau W.W."/>
            <person name="Lane T.W."/>
            <person name="Larimer F.W."/>
            <person name="Lippmeier J.C."/>
            <person name="Lucas S."/>
            <person name="Medina M."/>
            <person name="Montsant A."/>
            <person name="Obornik M."/>
            <person name="Parker M.S."/>
            <person name="Palenik B."/>
            <person name="Pazour G.J."/>
            <person name="Richardson P.M."/>
            <person name="Rynearson T.A."/>
            <person name="Saito M.A."/>
            <person name="Schwartz D.C."/>
            <person name="Thamatrakoln K."/>
            <person name="Valentin K."/>
            <person name="Vardi A."/>
            <person name="Wilkerson F.P."/>
            <person name="Rokhsar D.S."/>
        </authorList>
    </citation>
    <scope>NUCLEOTIDE SEQUENCE [LARGE SCALE GENOMIC DNA]</scope>
    <source>
        <strain evidence="2 3">CCMP1335</strain>
    </source>
</reference>
<feature type="signal peptide" evidence="1">
    <location>
        <begin position="1"/>
        <end position="17"/>
    </location>
</feature>
<dbReference type="KEGG" id="tps:THAPSDRAFT_25190"/>
<organism evidence="2 3">
    <name type="scientific">Thalassiosira pseudonana</name>
    <name type="common">Marine diatom</name>
    <name type="synonym">Cyclotella nana</name>
    <dbReference type="NCBI Taxonomy" id="35128"/>
    <lineage>
        <taxon>Eukaryota</taxon>
        <taxon>Sar</taxon>
        <taxon>Stramenopiles</taxon>
        <taxon>Ochrophyta</taxon>
        <taxon>Bacillariophyta</taxon>
        <taxon>Coscinodiscophyceae</taxon>
        <taxon>Thalassiosirophycidae</taxon>
        <taxon>Thalassiosirales</taxon>
        <taxon>Thalassiosiraceae</taxon>
        <taxon>Thalassiosira</taxon>
    </lineage>
</organism>
<evidence type="ECO:0000313" key="2">
    <source>
        <dbReference type="EMBL" id="EED86860.1"/>
    </source>
</evidence>
<dbReference type="AlphaFoldDB" id="B8LCW1"/>
<gene>
    <name evidence="2" type="ORF">THAPSDRAFT_25190</name>
</gene>
<accession>B8LCW1</accession>
<dbReference type="EMBL" id="DS999418">
    <property type="protein sequence ID" value="EED86860.1"/>
    <property type="molecule type" value="Genomic_DNA"/>
</dbReference>
<dbReference type="STRING" id="35128.B8LCW1"/>
<dbReference type="Proteomes" id="UP000001449">
    <property type="component" value="Chromosome 16"/>
</dbReference>
<name>B8LCW1_THAPS</name>
<dbReference type="InParanoid" id="B8LCW1"/>
<reference evidence="2 3" key="2">
    <citation type="journal article" date="2008" name="Nature">
        <title>The Phaeodactylum genome reveals the evolutionary history of diatom genomes.</title>
        <authorList>
            <person name="Bowler C."/>
            <person name="Allen A.E."/>
            <person name="Badger J.H."/>
            <person name="Grimwood J."/>
            <person name="Jabbari K."/>
            <person name="Kuo A."/>
            <person name="Maheswari U."/>
            <person name="Martens C."/>
            <person name="Maumus F."/>
            <person name="Otillar R.P."/>
            <person name="Rayko E."/>
            <person name="Salamov A."/>
            <person name="Vandepoele K."/>
            <person name="Beszteri B."/>
            <person name="Gruber A."/>
            <person name="Heijde M."/>
            <person name="Katinka M."/>
            <person name="Mock T."/>
            <person name="Valentin K."/>
            <person name="Verret F."/>
            <person name="Berges J.A."/>
            <person name="Brownlee C."/>
            <person name="Cadoret J.P."/>
            <person name="Chiovitti A."/>
            <person name="Choi C.J."/>
            <person name="Coesel S."/>
            <person name="De Martino A."/>
            <person name="Detter J.C."/>
            <person name="Durkin C."/>
            <person name="Falciatore A."/>
            <person name="Fournet J."/>
            <person name="Haruta M."/>
            <person name="Huysman M.J."/>
            <person name="Jenkins B.D."/>
            <person name="Jiroutova K."/>
            <person name="Jorgensen R.E."/>
            <person name="Joubert Y."/>
            <person name="Kaplan A."/>
            <person name="Kroger N."/>
            <person name="Kroth P.G."/>
            <person name="La Roche J."/>
            <person name="Lindquist E."/>
            <person name="Lommer M."/>
            <person name="Martin-Jezequel V."/>
            <person name="Lopez P.J."/>
            <person name="Lucas S."/>
            <person name="Mangogna M."/>
            <person name="McGinnis K."/>
            <person name="Medlin L.K."/>
            <person name="Montsant A."/>
            <person name="Oudot-Le Secq M.P."/>
            <person name="Napoli C."/>
            <person name="Obornik M."/>
            <person name="Parker M.S."/>
            <person name="Petit J.L."/>
            <person name="Porcel B.M."/>
            <person name="Poulsen N."/>
            <person name="Robison M."/>
            <person name="Rychlewski L."/>
            <person name="Rynearson T.A."/>
            <person name="Schmutz J."/>
            <person name="Shapiro H."/>
            <person name="Siaut M."/>
            <person name="Stanley M."/>
            <person name="Sussman M.R."/>
            <person name="Taylor A.R."/>
            <person name="Vardi A."/>
            <person name="von Dassow P."/>
            <person name="Vyverman W."/>
            <person name="Willis A."/>
            <person name="Wyrwicz L.S."/>
            <person name="Rokhsar D.S."/>
            <person name="Weissenbach J."/>
            <person name="Armbrust E.V."/>
            <person name="Green B.R."/>
            <person name="Van de Peer Y."/>
            <person name="Grigoriev I.V."/>
        </authorList>
    </citation>
    <scope>NUCLEOTIDE SEQUENCE [LARGE SCALE GENOMIC DNA]</scope>
    <source>
        <strain evidence="2 3">CCMP1335</strain>
    </source>
</reference>
<dbReference type="PaxDb" id="35128-Thaps25190"/>
<evidence type="ECO:0000256" key="1">
    <source>
        <dbReference type="SAM" id="SignalP"/>
    </source>
</evidence>
<keyword evidence="3" id="KW-1185">Reference proteome</keyword>
<keyword evidence="1" id="KW-0732">Signal</keyword>
<protein>
    <submittedName>
        <fullName evidence="2">Uncharacterized protein</fullName>
    </submittedName>
</protein>
<dbReference type="RefSeq" id="XP_002296876.1">
    <property type="nucleotide sequence ID" value="XM_002296840.1"/>
</dbReference>
<proteinExistence type="predicted"/>
<sequence>MKLSLLLLATLLTTAAAQQPRRMRKIYNRHTSQLLEQTRASFAERLLAKGDKVPEPALSMSLSMSVGDTATATTVAAVGTTETPVTTTVTSSVWATDMPKPMQPIFDPEEVVDKEPAANDEVIPATNDEFPEETIKDPAATPGAATAVIDDGSSGAINMKTNVAAGVIAAAMMLV</sequence>
<dbReference type="HOGENOM" id="CLU_1535581_0_0_1"/>